<dbReference type="AlphaFoldDB" id="A0A4V6S7N1"/>
<dbReference type="GO" id="GO:0008757">
    <property type="term" value="F:S-adenosylmethionine-dependent methyltransferase activity"/>
    <property type="evidence" value="ECO:0007669"/>
    <property type="project" value="InterPro"/>
</dbReference>
<dbReference type="GO" id="GO:0032259">
    <property type="term" value="P:methylation"/>
    <property type="evidence" value="ECO:0007669"/>
    <property type="project" value="UniProtKB-KW"/>
</dbReference>
<evidence type="ECO:0000313" key="2">
    <source>
        <dbReference type="EMBL" id="THJ48182.1"/>
    </source>
</evidence>
<dbReference type="RefSeq" id="WP_136449283.1">
    <property type="nucleotide sequence ID" value="NZ_SSXH01000664.1"/>
</dbReference>
<feature type="domain" description="Methyltransferase type 11" evidence="1">
    <location>
        <begin position="43"/>
        <end position="137"/>
    </location>
</feature>
<keyword evidence="2" id="KW-0489">Methyltransferase</keyword>
<dbReference type="OrthoDB" id="9805171at2"/>
<gene>
    <name evidence="2" type="ORF">E7Y31_19390</name>
</gene>
<dbReference type="Pfam" id="PF08241">
    <property type="entry name" value="Methyltransf_11"/>
    <property type="match status" value="1"/>
</dbReference>
<organism evidence="2 3">
    <name type="scientific">Candidatus Frankia alpina</name>
    <dbReference type="NCBI Taxonomy" id="2699483"/>
    <lineage>
        <taxon>Bacteria</taxon>
        <taxon>Bacillati</taxon>
        <taxon>Actinomycetota</taxon>
        <taxon>Actinomycetes</taxon>
        <taxon>Frankiales</taxon>
        <taxon>Frankiaceae</taxon>
        <taxon>Frankia</taxon>
    </lineage>
</organism>
<keyword evidence="3" id="KW-1185">Reference proteome</keyword>
<dbReference type="CDD" id="cd02440">
    <property type="entry name" value="AdoMet_MTases"/>
    <property type="match status" value="1"/>
</dbReference>
<dbReference type="Proteomes" id="UP000305282">
    <property type="component" value="Unassembled WGS sequence"/>
</dbReference>
<dbReference type="SUPFAM" id="SSF53335">
    <property type="entry name" value="S-adenosyl-L-methionine-dependent methyltransferases"/>
    <property type="match status" value="1"/>
</dbReference>
<comment type="caution">
    <text evidence="2">The sequence shown here is derived from an EMBL/GenBank/DDBJ whole genome shotgun (WGS) entry which is preliminary data.</text>
</comment>
<proteinExistence type="predicted"/>
<reference evidence="2 3" key="1">
    <citation type="submission" date="2019-04" db="EMBL/GenBank/DDBJ databases">
        <title>Draft genome sequences for three unisolated Alnus-infective Frankia Sp+ strains, AgTrS, AiOr and AvVan, the first sequenced Frankia strains able to sporulate in-planta.</title>
        <authorList>
            <person name="Bethencourt L."/>
            <person name="Vautrin F."/>
            <person name="Taib N."/>
            <person name="Dubost A."/>
            <person name="Castro-Garcia L."/>
            <person name="Imbaud O."/>
            <person name="Abrouk D."/>
            <person name="Fournier P."/>
            <person name="Briolay J."/>
            <person name="Nguyen A."/>
            <person name="Normand P."/>
            <person name="Fernandez M.P."/>
            <person name="Brochier-Armanet C."/>
            <person name="Herrera-Belaroussi A."/>
        </authorList>
    </citation>
    <scope>NUCLEOTIDE SEQUENCE [LARGE SCALE GENOMIC DNA]</scope>
    <source>
        <strain evidence="2 3">AvVan</strain>
    </source>
</reference>
<dbReference type="InterPro" id="IPR013216">
    <property type="entry name" value="Methyltransf_11"/>
</dbReference>
<sequence>MTTTSPASSYSLNADYWTRIIRDGLDRYRTGLTNPAMLAAAGDAGCGEGGLARLLAGRGASPVVGVDLCSELVDAARGQAAADGLDIRYETADVAALPLDDATIDLVVANHVLNDLEDPAPAIAEFARVLRPGGLTVALLLHPCFYGSRGRPVDRDTY</sequence>
<protein>
    <submittedName>
        <fullName evidence="2">Class I SAM-dependent methyltransferase</fullName>
    </submittedName>
</protein>
<dbReference type="Gene3D" id="3.40.50.150">
    <property type="entry name" value="Vaccinia Virus protein VP39"/>
    <property type="match status" value="1"/>
</dbReference>
<feature type="non-terminal residue" evidence="2">
    <location>
        <position position="158"/>
    </location>
</feature>
<evidence type="ECO:0000313" key="3">
    <source>
        <dbReference type="Proteomes" id="UP000305282"/>
    </source>
</evidence>
<dbReference type="PANTHER" id="PTHR43591">
    <property type="entry name" value="METHYLTRANSFERASE"/>
    <property type="match status" value="1"/>
</dbReference>
<evidence type="ECO:0000259" key="1">
    <source>
        <dbReference type="Pfam" id="PF08241"/>
    </source>
</evidence>
<accession>A0A4V6S7N1</accession>
<dbReference type="InterPro" id="IPR029063">
    <property type="entry name" value="SAM-dependent_MTases_sf"/>
</dbReference>
<name>A0A4V6S7N1_9ACTN</name>
<dbReference type="EMBL" id="SSXH01000664">
    <property type="protein sequence ID" value="THJ48182.1"/>
    <property type="molecule type" value="Genomic_DNA"/>
</dbReference>
<keyword evidence="2" id="KW-0808">Transferase</keyword>